<keyword evidence="2" id="KW-1185">Reference proteome</keyword>
<dbReference type="WBParaSite" id="ALUE_0002293601-mRNA-1">
    <property type="protein sequence ID" value="ALUE_0002293601-mRNA-1"/>
    <property type="gene ID" value="ALUE_0002293601"/>
</dbReference>
<dbReference type="Proteomes" id="UP000036681">
    <property type="component" value="Unplaced"/>
</dbReference>
<feature type="region of interest" description="Disordered" evidence="1">
    <location>
        <begin position="1"/>
        <end position="34"/>
    </location>
</feature>
<reference evidence="3" key="1">
    <citation type="submission" date="2017-02" db="UniProtKB">
        <authorList>
            <consortium name="WormBaseParasite"/>
        </authorList>
    </citation>
    <scope>IDENTIFICATION</scope>
</reference>
<name>A0A0M3IW08_ASCLU</name>
<dbReference type="AlphaFoldDB" id="A0A0M3IW08"/>
<evidence type="ECO:0000256" key="1">
    <source>
        <dbReference type="SAM" id="MobiDB-lite"/>
    </source>
</evidence>
<proteinExistence type="predicted"/>
<evidence type="ECO:0000313" key="2">
    <source>
        <dbReference type="Proteomes" id="UP000036681"/>
    </source>
</evidence>
<accession>A0A0M3IW08</accession>
<feature type="compositionally biased region" description="Low complexity" evidence="1">
    <location>
        <begin position="65"/>
        <end position="82"/>
    </location>
</feature>
<organism evidence="2 3">
    <name type="scientific">Ascaris lumbricoides</name>
    <name type="common">Giant roundworm</name>
    <dbReference type="NCBI Taxonomy" id="6252"/>
    <lineage>
        <taxon>Eukaryota</taxon>
        <taxon>Metazoa</taxon>
        <taxon>Ecdysozoa</taxon>
        <taxon>Nematoda</taxon>
        <taxon>Chromadorea</taxon>
        <taxon>Rhabditida</taxon>
        <taxon>Spirurina</taxon>
        <taxon>Ascaridomorpha</taxon>
        <taxon>Ascaridoidea</taxon>
        <taxon>Ascarididae</taxon>
        <taxon>Ascaris</taxon>
    </lineage>
</organism>
<sequence length="82" mass="9001">MINDKRMLADQTRLIESSQRLSSQREPSRSFPQVTTTLLGSSSRIYAQDGVGIDYSPISSSNYALNSTLSTPTTDPSDNGWT</sequence>
<protein>
    <submittedName>
        <fullName evidence="3">Uncharacterized protein</fullName>
    </submittedName>
</protein>
<feature type="compositionally biased region" description="Polar residues" evidence="1">
    <location>
        <begin position="14"/>
        <end position="34"/>
    </location>
</feature>
<feature type="region of interest" description="Disordered" evidence="1">
    <location>
        <begin position="62"/>
        <end position="82"/>
    </location>
</feature>
<evidence type="ECO:0000313" key="3">
    <source>
        <dbReference type="WBParaSite" id="ALUE_0002293601-mRNA-1"/>
    </source>
</evidence>